<keyword evidence="3" id="KW-0812">Transmembrane</keyword>
<name>A0A9P4NFY6_9PEZI</name>
<dbReference type="Gene3D" id="1.10.8.1310">
    <property type="match status" value="1"/>
</dbReference>
<evidence type="ECO:0000256" key="2">
    <source>
        <dbReference type="SAM" id="MobiDB-lite"/>
    </source>
</evidence>
<dbReference type="PANTHER" id="PTHR20913:SF7">
    <property type="entry name" value="RE60063P"/>
    <property type="match status" value="1"/>
</dbReference>
<evidence type="ECO:0000256" key="3">
    <source>
        <dbReference type="SAM" id="Phobius"/>
    </source>
</evidence>
<dbReference type="InterPro" id="IPR000195">
    <property type="entry name" value="Rab-GAP-TBC_dom"/>
</dbReference>
<gene>
    <name evidence="5" type="ORF">EJ08DRAFT_42816</name>
</gene>
<dbReference type="PROSITE" id="PS50086">
    <property type="entry name" value="TBC_RABGAP"/>
    <property type="match status" value="1"/>
</dbReference>
<accession>A0A9P4NFY6</accession>
<keyword evidence="3" id="KW-1133">Transmembrane helix</keyword>
<feature type="transmembrane region" description="Helical" evidence="3">
    <location>
        <begin position="401"/>
        <end position="418"/>
    </location>
</feature>
<feature type="region of interest" description="Disordered" evidence="2">
    <location>
        <begin position="1"/>
        <end position="37"/>
    </location>
</feature>
<sequence>MAEEANAGGSLNLASSHSEKTSLPAIDGSCQAKPQHNQHNSFTEQARLVLQACHDNNVDALIELAASKGGFVNDDVRKIAWPILIGSNLPSNIPSKQVPWQTLPQHYYEINNEQVAKDVARSFVYYPFPEHDRPKELECLRKELEDVIVEVLRRHPRLAYYQGFHEIAQVLFLVLGKELSPLALRRISLLRLRDHLLIDDQMGTIPHLRLLAPILFAADKEVFGLLPPNPHPNTGIQAVITLYAHDIHNYADIARLWDFLLASPAVMAVYFYAVIMLDRKEELLSLDPDYYGDDGIMSTIFQKYPQPKDMDRLIFAATQLYEQHPPERLPFHAWSKVSETSVLVTTIDVTTLTKQTLEEGEVWHEKDRKRLLRVKAFNGMVKIAKRHWWVYRRSLHKHRRPLMFTLAVAVGVVGLWLGRRRVIW</sequence>
<dbReference type="PANTHER" id="PTHR20913">
    <property type="entry name" value="TBC1 DOMAIN FAMILY MEMBER 20/GTPASE"/>
    <property type="match status" value="1"/>
</dbReference>
<keyword evidence="3" id="KW-0472">Membrane</keyword>
<protein>
    <recommendedName>
        <fullName evidence="4">Rab-GAP TBC domain-containing protein</fullName>
    </recommendedName>
</protein>
<dbReference type="GO" id="GO:0005789">
    <property type="term" value="C:endoplasmic reticulum membrane"/>
    <property type="evidence" value="ECO:0007669"/>
    <property type="project" value="TreeGrafter"/>
</dbReference>
<dbReference type="AlphaFoldDB" id="A0A9P4NFY6"/>
<dbReference type="SMART" id="SM00164">
    <property type="entry name" value="TBC"/>
    <property type="match status" value="1"/>
</dbReference>
<dbReference type="Pfam" id="PF00566">
    <property type="entry name" value="RabGAP-TBC"/>
    <property type="match status" value="1"/>
</dbReference>
<dbReference type="EMBL" id="MU007118">
    <property type="protein sequence ID" value="KAF2419609.1"/>
    <property type="molecule type" value="Genomic_DNA"/>
</dbReference>
<dbReference type="SUPFAM" id="SSF47923">
    <property type="entry name" value="Ypt/Rab-GAP domain of gyp1p"/>
    <property type="match status" value="2"/>
</dbReference>
<dbReference type="InterPro" id="IPR035969">
    <property type="entry name" value="Rab-GAP_TBC_sf"/>
</dbReference>
<dbReference type="GO" id="GO:0006888">
    <property type="term" value="P:endoplasmic reticulum to Golgi vesicle-mediated transport"/>
    <property type="evidence" value="ECO:0007669"/>
    <property type="project" value="TreeGrafter"/>
</dbReference>
<reference evidence="5" key="1">
    <citation type="journal article" date="2020" name="Stud. Mycol.">
        <title>101 Dothideomycetes genomes: a test case for predicting lifestyles and emergence of pathogens.</title>
        <authorList>
            <person name="Haridas S."/>
            <person name="Albert R."/>
            <person name="Binder M."/>
            <person name="Bloem J."/>
            <person name="Labutti K."/>
            <person name="Salamov A."/>
            <person name="Andreopoulos B."/>
            <person name="Baker S."/>
            <person name="Barry K."/>
            <person name="Bills G."/>
            <person name="Bluhm B."/>
            <person name="Cannon C."/>
            <person name="Castanera R."/>
            <person name="Culley D."/>
            <person name="Daum C."/>
            <person name="Ezra D."/>
            <person name="Gonzalez J."/>
            <person name="Henrissat B."/>
            <person name="Kuo A."/>
            <person name="Liang C."/>
            <person name="Lipzen A."/>
            <person name="Lutzoni F."/>
            <person name="Magnuson J."/>
            <person name="Mondo S."/>
            <person name="Nolan M."/>
            <person name="Ohm R."/>
            <person name="Pangilinan J."/>
            <person name="Park H.-J."/>
            <person name="Ramirez L."/>
            <person name="Alfaro M."/>
            <person name="Sun H."/>
            <person name="Tritt A."/>
            <person name="Yoshinaga Y."/>
            <person name="Zwiers L.-H."/>
            <person name="Turgeon B."/>
            <person name="Goodwin S."/>
            <person name="Spatafora J."/>
            <person name="Crous P."/>
            <person name="Grigoriev I."/>
        </authorList>
    </citation>
    <scope>NUCLEOTIDE SEQUENCE</scope>
    <source>
        <strain evidence="5">CBS 130266</strain>
    </source>
</reference>
<evidence type="ECO:0000256" key="1">
    <source>
        <dbReference type="ARBA" id="ARBA00022468"/>
    </source>
</evidence>
<feature type="domain" description="Rab-GAP TBC" evidence="4">
    <location>
        <begin position="71"/>
        <end position="264"/>
    </location>
</feature>
<dbReference type="Gene3D" id="1.10.472.80">
    <property type="entry name" value="Ypt/Rab-GAP domain of gyp1p, domain 3"/>
    <property type="match status" value="1"/>
</dbReference>
<dbReference type="InterPro" id="IPR045913">
    <property type="entry name" value="TBC20/Gyp8-like"/>
</dbReference>
<keyword evidence="1" id="KW-0343">GTPase activation</keyword>
<dbReference type="Proteomes" id="UP000800235">
    <property type="component" value="Unassembled WGS sequence"/>
</dbReference>
<evidence type="ECO:0000313" key="6">
    <source>
        <dbReference type="Proteomes" id="UP000800235"/>
    </source>
</evidence>
<dbReference type="OrthoDB" id="206700at2759"/>
<dbReference type="GO" id="GO:0005096">
    <property type="term" value="F:GTPase activator activity"/>
    <property type="evidence" value="ECO:0007669"/>
    <property type="project" value="UniProtKB-KW"/>
</dbReference>
<keyword evidence="6" id="KW-1185">Reference proteome</keyword>
<organism evidence="5 6">
    <name type="scientific">Tothia fuscella</name>
    <dbReference type="NCBI Taxonomy" id="1048955"/>
    <lineage>
        <taxon>Eukaryota</taxon>
        <taxon>Fungi</taxon>
        <taxon>Dikarya</taxon>
        <taxon>Ascomycota</taxon>
        <taxon>Pezizomycotina</taxon>
        <taxon>Dothideomycetes</taxon>
        <taxon>Pleosporomycetidae</taxon>
        <taxon>Venturiales</taxon>
        <taxon>Cylindrosympodiaceae</taxon>
        <taxon>Tothia</taxon>
    </lineage>
</organism>
<proteinExistence type="predicted"/>
<evidence type="ECO:0000313" key="5">
    <source>
        <dbReference type="EMBL" id="KAF2419609.1"/>
    </source>
</evidence>
<evidence type="ECO:0000259" key="4">
    <source>
        <dbReference type="PROSITE" id="PS50086"/>
    </source>
</evidence>
<comment type="caution">
    <text evidence="5">The sequence shown here is derived from an EMBL/GenBank/DDBJ whole genome shotgun (WGS) entry which is preliminary data.</text>
</comment>